<dbReference type="AlphaFoldDB" id="C0PJ91"/>
<sequence>MDPEASGRAGRTRVAPVGDDAARARRLRSQVRFQRAGELLQSVEQGDEVAVVRDLVHVLDARGQAVHVRRERELHDLEGQLGARGLLGDATQPCAVQRCRHQARARTALRQEEGEVDHGDGVALRHEGDDNEVRWRRWWRWRISSRFIRGRHGRRAC</sequence>
<protein>
    <submittedName>
        <fullName evidence="2">Uncharacterized protein</fullName>
    </submittedName>
</protein>
<accession>C0PJ91</accession>
<name>C0PJ91_MAIZE</name>
<evidence type="ECO:0000256" key="1">
    <source>
        <dbReference type="SAM" id="MobiDB-lite"/>
    </source>
</evidence>
<proteinExistence type="evidence at transcript level"/>
<dbReference type="EMBL" id="BT068360">
    <property type="protein sequence ID" value="ACN35257.1"/>
    <property type="molecule type" value="mRNA"/>
</dbReference>
<evidence type="ECO:0000313" key="2">
    <source>
        <dbReference type="EMBL" id="ACN35257.1"/>
    </source>
</evidence>
<reference evidence="2" key="1">
    <citation type="journal article" date="2009" name="PLoS Genet.">
        <title>Sequencing, mapping, and analysis of 27,455 maize full-length cDNAs.</title>
        <authorList>
            <person name="Soderlund C."/>
            <person name="Descour A."/>
            <person name="Kudrna D."/>
            <person name="Bomhoff M."/>
            <person name="Boyd L."/>
            <person name="Currie J."/>
            <person name="Angelova A."/>
            <person name="Collura K."/>
            <person name="Wissotski M."/>
            <person name="Ashley E."/>
            <person name="Morrow D."/>
            <person name="Fernandes J."/>
            <person name="Walbot V."/>
            <person name="Yu Y."/>
        </authorList>
    </citation>
    <scope>NUCLEOTIDE SEQUENCE</scope>
    <source>
        <strain evidence="2">B73</strain>
    </source>
</reference>
<feature type="region of interest" description="Disordered" evidence="1">
    <location>
        <begin position="1"/>
        <end position="21"/>
    </location>
</feature>
<organism evidence="2">
    <name type="scientific">Zea mays</name>
    <name type="common">Maize</name>
    <dbReference type="NCBI Taxonomy" id="4577"/>
    <lineage>
        <taxon>Eukaryota</taxon>
        <taxon>Viridiplantae</taxon>
        <taxon>Streptophyta</taxon>
        <taxon>Embryophyta</taxon>
        <taxon>Tracheophyta</taxon>
        <taxon>Spermatophyta</taxon>
        <taxon>Magnoliopsida</taxon>
        <taxon>Liliopsida</taxon>
        <taxon>Poales</taxon>
        <taxon>Poaceae</taxon>
        <taxon>PACMAD clade</taxon>
        <taxon>Panicoideae</taxon>
        <taxon>Andropogonodae</taxon>
        <taxon>Andropogoneae</taxon>
        <taxon>Tripsacinae</taxon>
        <taxon>Zea</taxon>
    </lineage>
</organism>